<dbReference type="Pfam" id="PF12257">
    <property type="entry name" value="IML1"/>
    <property type="match status" value="1"/>
</dbReference>
<dbReference type="eggNOG" id="KOG3572">
    <property type="taxonomic scope" value="Eukaryota"/>
</dbReference>
<dbReference type="SUPFAM" id="SSF46785">
    <property type="entry name" value="Winged helix' DNA-binding domain"/>
    <property type="match status" value="1"/>
</dbReference>
<dbReference type="GO" id="GO:0035556">
    <property type="term" value="P:intracellular signal transduction"/>
    <property type="evidence" value="ECO:0007669"/>
    <property type="project" value="InterPro"/>
</dbReference>
<feature type="compositionally biased region" description="Low complexity" evidence="5">
    <location>
        <begin position="620"/>
        <end position="639"/>
    </location>
</feature>
<feature type="compositionally biased region" description="Polar residues" evidence="5">
    <location>
        <begin position="749"/>
        <end position="765"/>
    </location>
</feature>
<evidence type="ECO:0000313" key="8">
    <source>
        <dbReference type="Proteomes" id="UP000001072"/>
    </source>
</evidence>
<comment type="subcellular location">
    <subcellularLocation>
        <location evidence="1">Vacuole membrane</location>
        <topology evidence="1">Peripheral membrane protein</topology>
    </subcellularLocation>
</comment>
<feature type="domain" description="DEP" evidence="6">
    <location>
        <begin position="1136"/>
        <end position="1215"/>
    </location>
</feature>
<dbReference type="InterPro" id="IPR048255">
    <property type="entry name" value="IML1_N"/>
</dbReference>
<dbReference type="PROSITE" id="PS50186">
    <property type="entry name" value="DEP"/>
    <property type="match status" value="1"/>
</dbReference>
<evidence type="ECO:0000259" key="6">
    <source>
        <dbReference type="PROSITE" id="PS50186"/>
    </source>
</evidence>
<dbReference type="KEGG" id="mlr:MELLADRAFT_86188"/>
<dbReference type="GO" id="GO:1990130">
    <property type="term" value="C:GATOR1 complex"/>
    <property type="evidence" value="ECO:0007669"/>
    <property type="project" value="TreeGrafter"/>
</dbReference>
<feature type="compositionally biased region" description="Polar residues" evidence="5">
    <location>
        <begin position="674"/>
        <end position="688"/>
    </location>
</feature>
<feature type="region of interest" description="Disordered" evidence="5">
    <location>
        <begin position="660"/>
        <end position="719"/>
    </location>
</feature>
<dbReference type="InterPro" id="IPR036388">
    <property type="entry name" value="WH-like_DNA-bd_sf"/>
</dbReference>
<evidence type="ECO:0000256" key="3">
    <source>
        <dbReference type="ARBA" id="ARBA00018529"/>
    </source>
</evidence>
<evidence type="ECO:0000256" key="1">
    <source>
        <dbReference type="ARBA" id="ARBA00004148"/>
    </source>
</evidence>
<dbReference type="InterPro" id="IPR036390">
    <property type="entry name" value="WH_DNA-bd_sf"/>
</dbReference>
<dbReference type="RefSeq" id="XP_007409753.1">
    <property type="nucleotide sequence ID" value="XM_007409691.1"/>
</dbReference>
<evidence type="ECO:0000313" key="7">
    <source>
        <dbReference type="EMBL" id="EGG06793.1"/>
    </source>
</evidence>
<dbReference type="GO" id="GO:1904262">
    <property type="term" value="P:negative regulation of TORC1 signaling"/>
    <property type="evidence" value="ECO:0007669"/>
    <property type="project" value="TreeGrafter"/>
</dbReference>
<dbReference type="InterPro" id="IPR000591">
    <property type="entry name" value="DEP_dom"/>
</dbReference>
<accession>F4RKV8</accession>
<dbReference type="GO" id="GO:0005096">
    <property type="term" value="F:GTPase activator activity"/>
    <property type="evidence" value="ECO:0007669"/>
    <property type="project" value="InterPro"/>
</dbReference>
<dbReference type="PANTHER" id="PTHR13179:SF8">
    <property type="entry name" value="GATOR COMPLEX PROTEIN DEPDC5"/>
    <property type="match status" value="1"/>
</dbReference>
<dbReference type="InParanoid" id="F4RKV8"/>
<dbReference type="CDD" id="cd04371">
    <property type="entry name" value="DEP"/>
    <property type="match status" value="1"/>
</dbReference>
<feature type="compositionally biased region" description="Polar residues" evidence="5">
    <location>
        <begin position="697"/>
        <end position="712"/>
    </location>
</feature>
<reference evidence="8" key="1">
    <citation type="journal article" date="2011" name="Proc. Natl. Acad. Sci. U.S.A.">
        <title>Obligate biotrophy features unraveled by the genomic analysis of rust fungi.</title>
        <authorList>
            <person name="Duplessis S."/>
            <person name="Cuomo C.A."/>
            <person name="Lin Y.-C."/>
            <person name="Aerts A."/>
            <person name="Tisserant E."/>
            <person name="Veneault-Fourrey C."/>
            <person name="Joly D.L."/>
            <person name="Hacquard S."/>
            <person name="Amselem J."/>
            <person name="Cantarel B.L."/>
            <person name="Chiu R."/>
            <person name="Coutinho P.M."/>
            <person name="Feau N."/>
            <person name="Field M."/>
            <person name="Frey P."/>
            <person name="Gelhaye E."/>
            <person name="Goldberg J."/>
            <person name="Grabherr M.G."/>
            <person name="Kodira C.D."/>
            <person name="Kohler A."/>
            <person name="Kuees U."/>
            <person name="Lindquist E.A."/>
            <person name="Lucas S.M."/>
            <person name="Mago R."/>
            <person name="Mauceli E."/>
            <person name="Morin E."/>
            <person name="Murat C."/>
            <person name="Pangilinan J.L."/>
            <person name="Park R."/>
            <person name="Pearson M."/>
            <person name="Quesneville H."/>
            <person name="Rouhier N."/>
            <person name="Sakthikumar S."/>
            <person name="Salamov A.A."/>
            <person name="Schmutz J."/>
            <person name="Selles B."/>
            <person name="Shapiro H."/>
            <person name="Tanguay P."/>
            <person name="Tuskan G.A."/>
            <person name="Henrissat B."/>
            <person name="Van de Peer Y."/>
            <person name="Rouze P."/>
            <person name="Ellis J.G."/>
            <person name="Dodds P.N."/>
            <person name="Schein J.E."/>
            <person name="Zhong S."/>
            <person name="Hamelin R.C."/>
            <person name="Grigoriev I.V."/>
            <person name="Szabo L.J."/>
            <person name="Martin F."/>
        </authorList>
    </citation>
    <scope>NUCLEOTIDE SEQUENCE [LARGE SCALE GENOMIC DNA]</scope>
    <source>
        <strain evidence="8">98AG31 / pathotype 3-4-7</strain>
    </source>
</reference>
<proteinExistence type="inferred from homology"/>
<gene>
    <name evidence="7" type="ORF">MELLADRAFT_86188</name>
</gene>
<dbReference type="InterPro" id="IPR027244">
    <property type="entry name" value="IML1"/>
</dbReference>
<feature type="compositionally biased region" description="Low complexity" evidence="5">
    <location>
        <begin position="660"/>
        <end position="673"/>
    </location>
</feature>
<feature type="compositionally biased region" description="Low complexity" evidence="5">
    <location>
        <begin position="782"/>
        <end position="791"/>
    </location>
</feature>
<evidence type="ECO:0000256" key="5">
    <source>
        <dbReference type="SAM" id="MobiDB-lite"/>
    </source>
</evidence>
<feature type="compositionally biased region" description="Low complexity" evidence="5">
    <location>
        <begin position="1260"/>
        <end position="1291"/>
    </location>
</feature>
<dbReference type="GeneID" id="18934109"/>
<dbReference type="HOGENOM" id="CLU_000935_1_0_1"/>
<dbReference type="EMBL" id="GL883106">
    <property type="protein sequence ID" value="EGG06793.1"/>
    <property type="molecule type" value="Genomic_DNA"/>
</dbReference>
<dbReference type="GO" id="GO:0010508">
    <property type="term" value="P:positive regulation of autophagy"/>
    <property type="evidence" value="ECO:0007669"/>
    <property type="project" value="TreeGrafter"/>
</dbReference>
<dbReference type="Proteomes" id="UP000001072">
    <property type="component" value="Unassembled WGS sequence"/>
</dbReference>
<feature type="region of interest" description="Disordered" evidence="5">
    <location>
        <begin position="589"/>
        <end position="639"/>
    </location>
</feature>
<dbReference type="GO" id="GO:0005774">
    <property type="term" value="C:vacuolar membrane"/>
    <property type="evidence" value="ECO:0007669"/>
    <property type="project" value="UniProtKB-SubCell"/>
</dbReference>
<dbReference type="Gene3D" id="1.10.10.10">
    <property type="entry name" value="Winged helix-like DNA-binding domain superfamily/Winged helix DNA-binding domain"/>
    <property type="match status" value="1"/>
</dbReference>
<dbReference type="PANTHER" id="PTHR13179">
    <property type="entry name" value="DEP DOMAIN CONTAINING PROTEIN 5"/>
    <property type="match status" value="1"/>
</dbReference>
<dbReference type="STRING" id="747676.F4RKV8"/>
<dbReference type="OrthoDB" id="39497at2759"/>
<protein>
    <recommendedName>
        <fullName evidence="3">Vacuolar membrane-associated protein IML1</fullName>
    </recommendedName>
    <alternativeName>
        <fullName evidence="4">Vacuolar membrane-associated protein iml1</fullName>
    </alternativeName>
</protein>
<dbReference type="FunCoup" id="F4RKV8">
    <property type="interactions" value="207"/>
</dbReference>
<evidence type="ECO:0000256" key="2">
    <source>
        <dbReference type="ARBA" id="ARBA00005643"/>
    </source>
</evidence>
<comment type="similarity">
    <text evidence="2">Belongs to the IML1 family.</text>
</comment>
<sequence length="1458" mass="164396">MVHPTFESFRLTLWIDPEPTQSFPAGVDLADAASGIRLNLAALDPSSIGIGDLLEIVPLLNPVASTAEHSFATPDRWDNEPGFLFIVRHHTLVRQQGLQISIPIGIAKAFDLEKYNRNEVLIRKVPSPTPSAYCADHVELVFRDQYIGRGEMWRMTMMLNESVAWVGRDVSLAMKIKTKVARVYVKGNRVLAGYITPFTKIIFRSESAKYYLYIQMSSEMWTFEEDGSLYHEKAILFLEDLFSRWNKIGCNHLVTIVLFARVFYDEKDVDQIPEPVLIGDDGRAYKDFYKAFVHSQKVLDHVREDISKFQQRTLTYTDSAGATRLAGQISYAPEGNILEAMSTACNSFDEHYIDRDLHRTGVSIVFVTAGTCVYHANQMLLRLATERFVAHGLGVDYVSLSKIPLHVVPLFRFSALDLDHYQSPRRSGQDLNTSHRLLDPSMNPIYLDAPTPQAKKTTYYVVPFFVDCSFFSRHQDRPFRIDRFMPRCRMPQIQNGIGEHDMSGISIPYLHEAMPPGATDDDAQRRKKARQIFDAGVVEASPGPLLSRRAKKEAAQLSSTRAVIDHLVLTPIEPKRRIASSKHEEINRSPLLKATIPDGSRDFSQLANQPSAGLSTMPISGSRSRATSASTTESNQATTGAPALLARLAGLAQPSRTLWPWSSVTGSSSTKPSRNVSTASTARQSSPPESVYLNPTDDGSSQRTGSRASSVTRGFRELRSDTIRSGQSDSIRPATNLMPLMNTPKRITSASTIGRDSRTVESSLRSPEIKKTSLPRQRKKFNPSNPNGSSSGLLSQYRCWSAIFPRPPNDQRSLKWKSLTTPGCLPITTDFSPSQEELNTSYALTEYEYLIAESSVLVKTPDPSLTPQEASKVRAASTLREAISQRLSQGFQLVIPELPLHVTELAPTLRPRWLSMEGILHEAEKGQGAYVDVSLSDHYHRVSIKRLETGSPTLLVQIYVRKRAWLAEAYLYRPAVWWSTEWPGWHEFDLKFEFPDLDSFDFKALDGIIVGNDYGLPLSESLRYWRTRIVFLPDSVSPLGSKAQNNADATIDETRVAGMMKMQMHLRNLTWLPISDLPKDGLALDFSSSDASIHVRQEAERFRAFTSAYRGQREKLGRVLSLRDPLNVIVEAMMNTAHGVDVKPQSIQFTQLRMVDNVFMGDKFVTFLKHHFNFSTREEALKFGRQLELRGLFKDAYHHPPKALIDGPRYYQLNTDLCPPKPSRTWFGRASTSTVATSNSVTPTSSTLTVEKVTDKLNASNLSSRPSSSAATVSNVGVSEVKSRRSSSVSRSRAERPQITMTRSGIIDLDPTGRSERSEKVILHCDLSHSTLNAWHLEIQWLGISSNYVENLIQQWTRIIERYSIKVIEESVRSLESVLEFSPFQNRMELRLSFKPNLELLNGCFKRFEPLPTVWRVSKFDYFEGQLLRSLGFVLDVSFDETNWIREKDWIFDQGLWD</sequence>
<organism evidence="8">
    <name type="scientific">Melampsora larici-populina (strain 98AG31 / pathotype 3-4-7)</name>
    <name type="common">Poplar leaf rust fungus</name>
    <dbReference type="NCBI Taxonomy" id="747676"/>
    <lineage>
        <taxon>Eukaryota</taxon>
        <taxon>Fungi</taxon>
        <taxon>Dikarya</taxon>
        <taxon>Basidiomycota</taxon>
        <taxon>Pucciniomycotina</taxon>
        <taxon>Pucciniomycetes</taxon>
        <taxon>Pucciniales</taxon>
        <taxon>Melampsoraceae</taxon>
        <taxon>Melampsora</taxon>
    </lineage>
</organism>
<evidence type="ECO:0000256" key="4">
    <source>
        <dbReference type="ARBA" id="ARBA00021881"/>
    </source>
</evidence>
<name>F4RKV8_MELLP</name>
<feature type="compositionally biased region" description="Polar residues" evidence="5">
    <location>
        <begin position="602"/>
        <end position="619"/>
    </location>
</feature>
<keyword evidence="8" id="KW-1185">Reference proteome</keyword>
<feature type="region of interest" description="Disordered" evidence="5">
    <location>
        <begin position="1260"/>
        <end position="1296"/>
    </location>
</feature>
<feature type="region of interest" description="Disordered" evidence="5">
    <location>
        <begin position="749"/>
        <end position="791"/>
    </location>
</feature>
<dbReference type="VEuPathDB" id="FungiDB:MELLADRAFT_86188"/>